<dbReference type="SUPFAM" id="SSF53448">
    <property type="entry name" value="Nucleotide-diphospho-sugar transferases"/>
    <property type="match status" value="1"/>
</dbReference>
<dbReference type="RefSeq" id="WP_090959618.1">
    <property type="nucleotide sequence ID" value="NZ_FOVG01000001.1"/>
</dbReference>
<keyword evidence="2" id="KW-1185">Reference proteome</keyword>
<organism evidence="1 2">
    <name type="scientific">Candidatus Pantoea varia</name>
    <dbReference type="NCBI Taxonomy" id="1881036"/>
    <lineage>
        <taxon>Bacteria</taxon>
        <taxon>Pseudomonadati</taxon>
        <taxon>Pseudomonadota</taxon>
        <taxon>Gammaproteobacteria</taxon>
        <taxon>Enterobacterales</taxon>
        <taxon>Erwiniaceae</taxon>
        <taxon>Pantoea</taxon>
    </lineage>
</organism>
<reference evidence="2" key="1">
    <citation type="submission" date="2016-10" db="EMBL/GenBank/DDBJ databases">
        <authorList>
            <person name="Varghese N."/>
            <person name="Submissions S."/>
        </authorList>
    </citation>
    <scope>NUCLEOTIDE SEQUENCE [LARGE SCALE GENOMIC DNA]</scope>
    <source>
        <strain evidence="2">OV426</strain>
    </source>
</reference>
<proteinExistence type="predicted"/>
<protein>
    <submittedName>
        <fullName evidence="1">Uncharacterized protein</fullName>
    </submittedName>
</protein>
<dbReference type="AlphaFoldDB" id="A0A1I4X451"/>
<dbReference type="OrthoDB" id="6912764at2"/>
<dbReference type="EMBL" id="FOVG01000001">
    <property type="protein sequence ID" value="SFN20432.1"/>
    <property type="molecule type" value="Genomic_DNA"/>
</dbReference>
<dbReference type="Proteomes" id="UP000198968">
    <property type="component" value="Unassembled WGS sequence"/>
</dbReference>
<accession>A0A1I4X451</accession>
<name>A0A1I4X451_9GAMM</name>
<sequence length="397" mass="46173">MIDKYNAIWLGPDSPANYVNVSLDFINTADTRLSAEHYHKYKVVNFTEACISDFPKWPFVLDELFKLSDGESEFVIKFNTLSGTFSIPKFYKQIQHLSDGTVELLSLIATDVAGIYILNFKASRRAYTSERSWSFGIVWDGKNENHLESYVRSVEKQLKYNSEVELIICGPAPSFDIKFDHSVITSDEHTEKYANISRKKNKIIKKAKYDNICIAHNRYQLDDNFIKSFDRIKHDFDVCVVKQVLTETGERVPDWVSQASDQKLTANYLLTYGEYSPYMYVPGGLVIAKRHILLDNLFNDLGTWNMAEDVELSQRLMSKDYIPRLNSRCITKVLQLRKEIIADFITPDLNNFYRNIDQFSSGSINQYNHKSFIYRNLQQLYRDPVAFLRKIKRKLKG</sequence>
<evidence type="ECO:0000313" key="1">
    <source>
        <dbReference type="EMBL" id="SFN20432.1"/>
    </source>
</evidence>
<evidence type="ECO:0000313" key="2">
    <source>
        <dbReference type="Proteomes" id="UP000198968"/>
    </source>
</evidence>
<gene>
    <name evidence="1" type="ORF">SAMN05428971_0500</name>
</gene>
<dbReference type="InterPro" id="IPR029044">
    <property type="entry name" value="Nucleotide-diphossugar_trans"/>
</dbReference>